<evidence type="ECO:0000259" key="2">
    <source>
        <dbReference type="SMART" id="SM00822"/>
    </source>
</evidence>
<dbReference type="Pfam" id="PF13561">
    <property type="entry name" value="adh_short_C2"/>
    <property type="match status" value="1"/>
</dbReference>
<dbReference type="SUPFAM" id="SSF51735">
    <property type="entry name" value="NAD(P)-binding Rossmann-fold domains"/>
    <property type="match status" value="1"/>
</dbReference>
<dbReference type="AlphaFoldDB" id="A0A6S7A8P8"/>
<dbReference type="CDD" id="cd05358">
    <property type="entry name" value="GlcDH_SDR_c"/>
    <property type="match status" value="1"/>
</dbReference>
<keyword evidence="3" id="KW-0560">Oxidoreductase</keyword>
<gene>
    <name evidence="3" type="ORF">LMG3441_03544</name>
</gene>
<reference evidence="3 4" key="1">
    <citation type="submission" date="2020-04" db="EMBL/GenBank/DDBJ databases">
        <authorList>
            <person name="De Canck E."/>
        </authorList>
    </citation>
    <scope>NUCLEOTIDE SEQUENCE [LARGE SCALE GENOMIC DNA]</scope>
    <source>
        <strain evidence="3 4">LMG 3441</strain>
    </source>
</reference>
<dbReference type="FunFam" id="3.40.50.720:FF:000084">
    <property type="entry name" value="Short-chain dehydrogenase reductase"/>
    <property type="match status" value="1"/>
</dbReference>
<feature type="domain" description="Ketoreductase" evidence="2">
    <location>
        <begin position="10"/>
        <end position="206"/>
    </location>
</feature>
<comment type="similarity">
    <text evidence="1">Belongs to the short-chain dehydrogenases/reductases (SDR) family.</text>
</comment>
<organism evidence="3 4">
    <name type="scientific">Achromobacter kerstersii</name>
    <dbReference type="NCBI Taxonomy" id="1353890"/>
    <lineage>
        <taxon>Bacteria</taxon>
        <taxon>Pseudomonadati</taxon>
        <taxon>Pseudomonadota</taxon>
        <taxon>Betaproteobacteria</taxon>
        <taxon>Burkholderiales</taxon>
        <taxon>Alcaligenaceae</taxon>
        <taxon>Achromobacter</taxon>
    </lineage>
</organism>
<proteinExistence type="inferred from homology"/>
<dbReference type="PROSITE" id="PS00061">
    <property type="entry name" value="ADH_SHORT"/>
    <property type="match status" value="1"/>
</dbReference>
<dbReference type="Gene3D" id="3.40.50.720">
    <property type="entry name" value="NAD(P)-binding Rossmann-like Domain"/>
    <property type="match status" value="1"/>
</dbReference>
<dbReference type="NCBIfam" id="NF005559">
    <property type="entry name" value="PRK07231.1"/>
    <property type="match status" value="1"/>
</dbReference>
<dbReference type="RefSeq" id="WP_175170485.1">
    <property type="nucleotide sequence ID" value="NZ_CADIJQ010000005.1"/>
</dbReference>
<accession>A0A6S7A8P8</accession>
<dbReference type="PRINTS" id="PR00080">
    <property type="entry name" value="SDRFAMILY"/>
</dbReference>
<evidence type="ECO:0000313" key="3">
    <source>
        <dbReference type="EMBL" id="CAB3717313.1"/>
    </source>
</evidence>
<dbReference type="InterPro" id="IPR036291">
    <property type="entry name" value="NAD(P)-bd_dom_sf"/>
</dbReference>
<name>A0A6S7A8P8_9BURK</name>
<dbReference type="Proteomes" id="UP000494269">
    <property type="component" value="Unassembled WGS sequence"/>
</dbReference>
<dbReference type="EC" id="1.1.1.47" evidence="3"/>
<evidence type="ECO:0000256" key="1">
    <source>
        <dbReference type="ARBA" id="ARBA00006484"/>
    </source>
</evidence>
<dbReference type="SMART" id="SM00822">
    <property type="entry name" value="PKS_KR"/>
    <property type="match status" value="1"/>
</dbReference>
<protein>
    <submittedName>
        <fullName evidence="3">Glucose 1-dehydrogenase</fullName>
        <ecNumber evidence="3">1.1.1.47</ecNumber>
    </submittedName>
</protein>
<dbReference type="PRINTS" id="PR00081">
    <property type="entry name" value="GDHRDH"/>
</dbReference>
<dbReference type="PANTHER" id="PTHR42760:SF132">
    <property type="entry name" value="SHORT-CHAIN DEHYDROGENASE_REDUCTASE FAMILY PROTEIN"/>
    <property type="match status" value="1"/>
</dbReference>
<dbReference type="InterPro" id="IPR002347">
    <property type="entry name" value="SDR_fam"/>
</dbReference>
<dbReference type="PANTHER" id="PTHR42760">
    <property type="entry name" value="SHORT-CHAIN DEHYDROGENASES/REDUCTASES FAMILY MEMBER"/>
    <property type="match status" value="1"/>
</dbReference>
<dbReference type="EMBL" id="CADIJQ010000005">
    <property type="protein sequence ID" value="CAB3717313.1"/>
    <property type="molecule type" value="Genomic_DNA"/>
</dbReference>
<dbReference type="GO" id="GO:0047936">
    <property type="term" value="F:glucose 1-dehydrogenase [NAD(P)+] activity"/>
    <property type="evidence" value="ECO:0007669"/>
    <property type="project" value="UniProtKB-EC"/>
</dbReference>
<keyword evidence="4" id="KW-1185">Reference proteome</keyword>
<evidence type="ECO:0000313" key="4">
    <source>
        <dbReference type="Proteomes" id="UP000494269"/>
    </source>
</evidence>
<sequence>MRHAVDLSGRVAIVTGANSGIGRGVALELARAGAKVVVNHRPNQDSEQRGHAVVQDITNAGGQAVAIAADISREDDVEQLFRAASNHFQDIDILVNNAGIEQPAPIQDMTLAQWQKVIDTNLTGQFLCARAAARAFLNRTPKPPAEAAAGKIIFISSVHEVIPWAFQSNYAASKGGVSLLMQSLAQELAPMKIRVNSVAPGAIRTPINAPAWNTPEALASLLKLIPYGRIGEPEDVARAVAWLASDDSDYVTGSTLFVDGGMTLYPEFRGAG</sequence>
<dbReference type="InterPro" id="IPR057326">
    <property type="entry name" value="KR_dom"/>
</dbReference>
<dbReference type="InterPro" id="IPR020904">
    <property type="entry name" value="Sc_DH/Rdtase_CS"/>
</dbReference>